<dbReference type="GO" id="GO:0000976">
    <property type="term" value="F:transcription cis-regulatory region binding"/>
    <property type="evidence" value="ECO:0007669"/>
    <property type="project" value="UniProtKB-ARBA"/>
</dbReference>
<dbReference type="Proteomes" id="UP001058974">
    <property type="component" value="Chromosome 2"/>
</dbReference>
<name>A0A9D4YI94_PEA</name>
<dbReference type="EMBL" id="JAMSHJ010000002">
    <property type="protein sequence ID" value="KAI5440102.1"/>
    <property type="molecule type" value="Genomic_DNA"/>
</dbReference>
<dbReference type="GO" id="GO:0006355">
    <property type="term" value="P:regulation of DNA-templated transcription"/>
    <property type="evidence" value="ECO:0007669"/>
    <property type="project" value="InterPro"/>
</dbReference>
<evidence type="ECO:0000313" key="8">
    <source>
        <dbReference type="Proteomes" id="UP001058974"/>
    </source>
</evidence>
<accession>A0A9D4YI94</accession>
<evidence type="ECO:0000256" key="3">
    <source>
        <dbReference type="ARBA" id="ARBA00023163"/>
    </source>
</evidence>
<evidence type="ECO:0000259" key="6">
    <source>
        <dbReference type="PROSITE" id="PS51005"/>
    </source>
</evidence>
<dbReference type="PROSITE" id="PS51005">
    <property type="entry name" value="NAC"/>
    <property type="match status" value="1"/>
</dbReference>
<dbReference type="PANTHER" id="PTHR31744:SF219">
    <property type="entry name" value="NAC DOMAIN-CONTAINING PROTEIN 4"/>
    <property type="match status" value="1"/>
</dbReference>
<dbReference type="Gramene" id="Psat02G0545400-T1">
    <property type="protein sequence ID" value="KAI5440102.1"/>
    <property type="gene ID" value="KIW84_025454"/>
</dbReference>
<evidence type="ECO:0000256" key="1">
    <source>
        <dbReference type="ARBA" id="ARBA00023015"/>
    </source>
</evidence>
<comment type="caution">
    <text evidence="7">The sequence shown here is derived from an EMBL/GenBank/DDBJ whole genome shotgun (WGS) entry which is preliminary data.</text>
</comment>
<organism evidence="7 8">
    <name type="scientific">Pisum sativum</name>
    <name type="common">Garden pea</name>
    <name type="synonym">Lathyrus oleraceus</name>
    <dbReference type="NCBI Taxonomy" id="3888"/>
    <lineage>
        <taxon>Eukaryota</taxon>
        <taxon>Viridiplantae</taxon>
        <taxon>Streptophyta</taxon>
        <taxon>Embryophyta</taxon>
        <taxon>Tracheophyta</taxon>
        <taxon>Spermatophyta</taxon>
        <taxon>Magnoliopsida</taxon>
        <taxon>eudicotyledons</taxon>
        <taxon>Gunneridae</taxon>
        <taxon>Pentapetalae</taxon>
        <taxon>rosids</taxon>
        <taxon>fabids</taxon>
        <taxon>Fabales</taxon>
        <taxon>Fabaceae</taxon>
        <taxon>Papilionoideae</taxon>
        <taxon>50 kb inversion clade</taxon>
        <taxon>NPAAA clade</taxon>
        <taxon>Hologalegina</taxon>
        <taxon>IRL clade</taxon>
        <taxon>Fabeae</taxon>
        <taxon>Lathyrus</taxon>
    </lineage>
</organism>
<dbReference type="PANTHER" id="PTHR31744">
    <property type="entry name" value="PROTEIN CUP-SHAPED COTYLEDON 2-RELATED"/>
    <property type="match status" value="1"/>
</dbReference>
<feature type="domain" description="NAC" evidence="6">
    <location>
        <begin position="31"/>
        <end position="182"/>
    </location>
</feature>
<sequence length="355" mass="40780">HIQKSSCIIHSFSHHSTKDLFSRLISLHFQTLIGFRFHPTDVELINQYLVKKVNDNSFSFIAISEVDMNKCEPWDLPELAKMGETEWYYFCVRDKKYPNGQRTNRATNAGYWKATGRDKKIYDKNLLIGMKKTLVFYIGRAPIGVKTRWVMHEYRLEGTTLSNDILAKRETGEWAISRIYEKGNCEKKMCGSRLGMFNSSREEPPNTNESPLMNSSPYTNGEFSYAINPFTIPNQMQDNNIVGNNEASIMNVSSSSKQIDDYPFAEATQNYFLSQEKSMMRMQSENESNGSSSKQTLQRDFSFGGDLDADTFGGDLDADISSVVYGNDMFPRWYENQELIPDSHGPVVTDRLWNY</sequence>
<dbReference type="InterPro" id="IPR036093">
    <property type="entry name" value="NAC_dom_sf"/>
</dbReference>
<feature type="non-terminal residue" evidence="7">
    <location>
        <position position="1"/>
    </location>
</feature>
<keyword evidence="2" id="KW-0238">DNA-binding</keyword>
<dbReference type="Gene3D" id="2.170.150.80">
    <property type="entry name" value="NAC domain"/>
    <property type="match status" value="1"/>
</dbReference>
<dbReference type="InterPro" id="IPR003441">
    <property type="entry name" value="NAC-dom"/>
</dbReference>
<gene>
    <name evidence="7" type="ORF">KIW84_025454</name>
</gene>
<reference evidence="7 8" key="1">
    <citation type="journal article" date="2022" name="Nat. Genet.">
        <title>Improved pea reference genome and pan-genome highlight genomic features and evolutionary characteristics.</title>
        <authorList>
            <person name="Yang T."/>
            <person name="Liu R."/>
            <person name="Luo Y."/>
            <person name="Hu S."/>
            <person name="Wang D."/>
            <person name="Wang C."/>
            <person name="Pandey M.K."/>
            <person name="Ge S."/>
            <person name="Xu Q."/>
            <person name="Li N."/>
            <person name="Li G."/>
            <person name="Huang Y."/>
            <person name="Saxena R.K."/>
            <person name="Ji Y."/>
            <person name="Li M."/>
            <person name="Yan X."/>
            <person name="He Y."/>
            <person name="Liu Y."/>
            <person name="Wang X."/>
            <person name="Xiang C."/>
            <person name="Varshney R.K."/>
            <person name="Ding H."/>
            <person name="Gao S."/>
            <person name="Zong X."/>
        </authorList>
    </citation>
    <scope>NUCLEOTIDE SEQUENCE [LARGE SCALE GENOMIC DNA]</scope>
    <source>
        <strain evidence="7 8">cv. Zhongwan 6</strain>
    </source>
</reference>
<evidence type="ECO:0000256" key="4">
    <source>
        <dbReference type="ARBA" id="ARBA00023242"/>
    </source>
</evidence>
<dbReference type="FunFam" id="2.170.150.80:FF:000006">
    <property type="entry name" value="NAC domain-containing protein 100-like"/>
    <property type="match status" value="1"/>
</dbReference>
<keyword evidence="1" id="KW-0805">Transcription regulation</keyword>
<dbReference type="SUPFAM" id="SSF101941">
    <property type="entry name" value="NAC domain"/>
    <property type="match status" value="1"/>
</dbReference>
<evidence type="ECO:0000256" key="2">
    <source>
        <dbReference type="ARBA" id="ARBA00023125"/>
    </source>
</evidence>
<keyword evidence="8" id="KW-1185">Reference proteome</keyword>
<protein>
    <recommendedName>
        <fullName evidence="6">NAC domain-containing protein</fullName>
    </recommendedName>
</protein>
<evidence type="ECO:0000256" key="5">
    <source>
        <dbReference type="SAM" id="MobiDB-lite"/>
    </source>
</evidence>
<proteinExistence type="predicted"/>
<dbReference type="AlphaFoldDB" id="A0A9D4YI94"/>
<keyword evidence="4" id="KW-0539">Nucleus</keyword>
<feature type="region of interest" description="Disordered" evidence="5">
    <location>
        <begin position="280"/>
        <end position="299"/>
    </location>
</feature>
<keyword evidence="3" id="KW-0804">Transcription</keyword>
<evidence type="ECO:0000313" key="7">
    <source>
        <dbReference type="EMBL" id="KAI5440102.1"/>
    </source>
</evidence>
<dbReference type="Pfam" id="PF02365">
    <property type="entry name" value="NAM"/>
    <property type="match status" value="1"/>
</dbReference>